<dbReference type="Proteomes" id="UP001168380">
    <property type="component" value="Unassembled WGS sequence"/>
</dbReference>
<dbReference type="EC" id="2.1.1.-" evidence="1"/>
<dbReference type="PANTHER" id="PTHR40036">
    <property type="entry name" value="MACROCIN O-METHYLTRANSFERASE"/>
    <property type="match status" value="1"/>
</dbReference>
<dbReference type="InterPro" id="IPR029063">
    <property type="entry name" value="SAM-dependent_MTases_sf"/>
</dbReference>
<dbReference type="GO" id="GO:0032259">
    <property type="term" value="P:methylation"/>
    <property type="evidence" value="ECO:0007669"/>
    <property type="project" value="UniProtKB-KW"/>
</dbReference>
<sequence length="222" mass="24812">MSTSANQISLNLLNCLDSEDERKLLARFLTCECVLPDRPGVLGIASERAPSKGSILEFGVYKGASIRYLSDLFPGRRIYGFDSFVGLPEPWVRTTDGKFYGVGHFRLTQKPTVPDNVTLVEGYFESTLPVWLSSFNGIVALLHIDADLYSSAKFVLESLDRYLVPEVVIVFDELCDWQNSGVYSAWPDGEWKAFCAWINASKFNFEVIARGVQYSAAIRITA</sequence>
<keyword evidence="2" id="KW-1185">Reference proteome</keyword>
<evidence type="ECO:0000313" key="1">
    <source>
        <dbReference type="EMBL" id="MDO3383255.1"/>
    </source>
</evidence>
<dbReference type="Gene3D" id="3.40.50.150">
    <property type="entry name" value="Vaccinia Virus protein VP39"/>
    <property type="match status" value="1"/>
</dbReference>
<dbReference type="InterPro" id="IPR008884">
    <property type="entry name" value="TylF_MeTrfase"/>
</dbReference>
<dbReference type="EMBL" id="JAULRT010000060">
    <property type="protein sequence ID" value="MDO3383255.1"/>
    <property type="molecule type" value="Genomic_DNA"/>
</dbReference>
<name>A0ABT8TGN7_9GAMM</name>
<keyword evidence="1" id="KW-0808">Transferase</keyword>
<evidence type="ECO:0000313" key="2">
    <source>
        <dbReference type="Proteomes" id="UP001168380"/>
    </source>
</evidence>
<keyword evidence="1" id="KW-0489">Methyltransferase</keyword>
<gene>
    <name evidence="1" type="ORF">QWI16_13825</name>
</gene>
<dbReference type="RefSeq" id="WP_302714024.1">
    <property type="nucleotide sequence ID" value="NZ_JAULRT010000060.1"/>
</dbReference>
<protein>
    <submittedName>
        <fullName evidence="1">Class I SAM-dependent methyltransferase</fullName>
        <ecNumber evidence="1">2.1.1.-</ecNumber>
    </submittedName>
</protein>
<dbReference type="GO" id="GO:0008168">
    <property type="term" value="F:methyltransferase activity"/>
    <property type="evidence" value="ECO:0007669"/>
    <property type="project" value="UniProtKB-KW"/>
</dbReference>
<dbReference type="PANTHER" id="PTHR40036:SF1">
    <property type="entry name" value="MACROCIN O-METHYLTRANSFERASE"/>
    <property type="match status" value="1"/>
</dbReference>
<accession>A0ABT8TGN7</accession>
<comment type="caution">
    <text evidence="1">The sequence shown here is derived from an EMBL/GenBank/DDBJ whole genome shotgun (WGS) entry which is preliminary data.</text>
</comment>
<reference evidence="1" key="1">
    <citation type="submission" date="2023-07" db="EMBL/GenBank/DDBJ databases">
        <title>Gilvimarinus algae sp. nov., isolated from the surface of Kelp.</title>
        <authorList>
            <person name="Sun Y.Y."/>
            <person name="Gong Y."/>
            <person name="Du Z.J."/>
        </authorList>
    </citation>
    <scope>NUCLEOTIDE SEQUENCE</scope>
    <source>
        <strain evidence="1">SDUM040014</strain>
    </source>
</reference>
<organism evidence="1 2">
    <name type="scientific">Gilvimarinus algae</name>
    <dbReference type="NCBI Taxonomy" id="3058037"/>
    <lineage>
        <taxon>Bacteria</taxon>
        <taxon>Pseudomonadati</taxon>
        <taxon>Pseudomonadota</taxon>
        <taxon>Gammaproteobacteria</taxon>
        <taxon>Cellvibrionales</taxon>
        <taxon>Cellvibrionaceae</taxon>
        <taxon>Gilvimarinus</taxon>
    </lineage>
</organism>
<dbReference type="Pfam" id="PF13578">
    <property type="entry name" value="Methyltransf_24"/>
    <property type="match status" value="1"/>
</dbReference>
<dbReference type="SUPFAM" id="SSF53335">
    <property type="entry name" value="S-adenosyl-L-methionine-dependent methyltransferases"/>
    <property type="match status" value="1"/>
</dbReference>
<proteinExistence type="predicted"/>